<feature type="compositionally biased region" description="Polar residues" evidence="1">
    <location>
        <begin position="22"/>
        <end position="39"/>
    </location>
</feature>
<feature type="compositionally biased region" description="Low complexity" evidence="1">
    <location>
        <begin position="40"/>
        <end position="55"/>
    </location>
</feature>
<evidence type="ECO:0000313" key="2">
    <source>
        <dbReference type="EMBL" id="CAB4169512.1"/>
    </source>
</evidence>
<name>A0A6J5PEB9_9CAUD</name>
<dbReference type="PROSITE" id="PS51257">
    <property type="entry name" value="PROKAR_LIPOPROTEIN"/>
    <property type="match status" value="1"/>
</dbReference>
<feature type="region of interest" description="Disordered" evidence="1">
    <location>
        <begin position="22"/>
        <end position="55"/>
    </location>
</feature>
<evidence type="ECO:0000313" key="3">
    <source>
        <dbReference type="EMBL" id="CAB4198405.1"/>
    </source>
</evidence>
<proteinExistence type="predicted"/>
<accession>A0A6J5PEB9</accession>
<organism evidence="2">
    <name type="scientific">uncultured Caudovirales phage</name>
    <dbReference type="NCBI Taxonomy" id="2100421"/>
    <lineage>
        <taxon>Viruses</taxon>
        <taxon>Duplodnaviria</taxon>
        <taxon>Heunggongvirae</taxon>
        <taxon>Uroviricota</taxon>
        <taxon>Caudoviricetes</taxon>
        <taxon>Peduoviridae</taxon>
        <taxon>Maltschvirus</taxon>
        <taxon>Maltschvirus maltsch</taxon>
    </lineage>
</organism>
<sequence length="147" mass="15637">MTLKRISLLLALCALTVSACSNPQNDRSTSPASPQSASERLSAPTSTTRAASRSASLSYEQARQFLKEQFGGAFNDSNDSLIDELLTQACRVINVSDTPNEGFDQVIETARNVESLAADVGEGVLVAAVMSHCPEYIDAMNAYASSE</sequence>
<dbReference type="EMBL" id="LR797254">
    <property type="protein sequence ID" value="CAB4198405.1"/>
    <property type="molecule type" value="Genomic_DNA"/>
</dbReference>
<gene>
    <name evidence="3" type="ORF">UFOVP1305_83</name>
    <name evidence="2" type="ORF">UFOVP896_28</name>
</gene>
<protein>
    <recommendedName>
        <fullName evidence="4">DUF732 domain-containing protein</fullName>
    </recommendedName>
</protein>
<evidence type="ECO:0000256" key="1">
    <source>
        <dbReference type="SAM" id="MobiDB-lite"/>
    </source>
</evidence>
<evidence type="ECO:0008006" key="4">
    <source>
        <dbReference type="Google" id="ProtNLM"/>
    </source>
</evidence>
<dbReference type="EMBL" id="LR796844">
    <property type="protein sequence ID" value="CAB4169512.1"/>
    <property type="molecule type" value="Genomic_DNA"/>
</dbReference>
<reference evidence="2" key="1">
    <citation type="submission" date="2020-05" db="EMBL/GenBank/DDBJ databases">
        <authorList>
            <person name="Chiriac C."/>
            <person name="Salcher M."/>
            <person name="Ghai R."/>
            <person name="Kavagutti S V."/>
        </authorList>
    </citation>
    <scope>NUCLEOTIDE SEQUENCE</scope>
</reference>